<proteinExistence type="predicted"/>
<reference evidence="2" key="1">
    <citation type="submission" date="2020-01" db="EMBL/GenBank/DDBJ databases">
        <title>Genome sequence of Kobresia littledalei, the first chromosome-level genome in the family Cyperaceae.</title>
        <authorList>
            <person name="Qu G."/>
        </authorList>
    </citation>
    <scope>NUCLEOTIDE SEQUENCE</scope>
    <source>
        <strain evidence="2">C.B.Clarke</strain>
        <tissue evidence="2">Leaf</tissue>
    </source>
</reference>
<keyword evidence="2" id="KW-0808">Transferase</keyword>
<dbReference type="EMBL" id="SWLB01000008">
    <property type="protein sequence ID" value="KAF3335679.1"/>
    <property type="molecule type" value="Genomic_DNA"/>
</dbReference>
<dbReference type="GO" id="GO:0016301">
    <property type="term" value="F:kinase activity"/>
    <property type="evidence" value="ECO:0007669"/>
    <property type="project" value="UniProtKB-KW"/>
</dbReference>
<evidence type="ECO:0000313" key="2">
    <source>
        <dbReference type="EMBL" id="KAF3335679.1"/>
    </source>
</evidence>
<dbReference type="AlphaFoldDB" id="A0A833R5N7"/>
<gene>
    <name evidence="2" type="ORF">FCM35_KLT20186</name>
</gene>
<dbReference type="Gene3D" id="3.80.10.10">
    <property type="entry name" value="Ribonuclease Inhibitor"/>
    <property type="match status" value="1"/>
</dbReference>
<dbReference type="Proteomes" id="UP000623129">
    <property type="component" value="Unassembled WGS sequence"/>
</dbReference>
<protein>
    <submittedName>
        <fullName evidence="2">Somatic embryogenesis receptor kinase 1-like protein</fullName>
    </submittedName>
</protein>
<keyword evidence="2" id="KW-0675">Receptor</keyword>
<name>A0A833R5N7_9POAL</name>
<evidence type="ECO:0000313" key="3">
    <source>
        <dbReference type="Proteomes" id="UP000623129"/>
    </source>
</evidence>
<sequence length="268" mass="27900">MLVFIAGTGIGLCLGGWLGVTARDGRKAHRPVGPAMPVWPSSLPGRSSTVTGQVRPGLRTDQARPGLKPKPTGSPAAEAALRSLFRSSLTFAPLSLSLSSAPSSQQRLPPPVYPAASSDSLSLGNKCDTQRPAAAAASCVPSGQQHSTVSSDLAPILHFFVVSIAVCSDLALILHIRLNDNHLTGRIPRDLAKIPSLKVVDVSHNDLCGTIPTTGPFEHIPLNKRAGPGKAAHGHGQAGTGMEEKPMGRPGIDFQAGQFGPGRWAISF</sequence>
<keyword evidence="3" id="KW-1185">Reference proteome</keyword>
<comment type="caution">
    <text evidence="2">The sequence shown here is derived from an EMBL/GenBank/DDBJ whole genome shotgun (WGS) entry which is preliminary data.</text>
</comment>
<feature type="region of interest" description="Disordered" evidence="1">
    <location>
        <begin position="31"/>
        <end position="75"/>
    </location>
</feature>
<dbReference type="OrthoDB" id="1394818at2759"/>
<dbReference type="InterPro" id="IPR032675">
    <property type="entry name" value="LRR_dom_sf"/>
</dbReference>
<feature type="region of interest" description="Disordered" evidence="1">
    <location>
        <begin position="100"/>
        <end position="124"/>
    </location>
</feature>
<accession>A0A833R5N7</accession>
<evidence type="ECO:0000256" key="1">
    <source>
        <dbReference type="SAM" id="MobiDB-lite"/>
    </source>
</evidence>
<dbReference type="SUPFAM" id="SSF52058">
    <property type="entry name" value="L domain-like"/>
    <property type="match status" value="1"/>
</dbReference>
<organism evidence="2 3">
    <name type="scientific">Carex littledalei</name>
    <dbReference type="NCBI Taxonomy" id="544730"/>
    <lineage>
        <taxon>Eukaryota</taxon>
        <taxon>Viridiplantae</taxon>
        <taxon>Streptophyta</taxon>
        <taxon>Embryophyta</taxon>
        <taxon>Tracheophyta</taxon>
        <taxon>Spermatophyta</taxon>
        <taxon>Magnoliopsida</taxon>
        <taxon>Liliopsida</taxon>
        <taxon>Poales</taxon>
        <taxon>Cyperaceae</taxon>
        <taxon>Cyperoideae</taxon>
        <taxon>Cariceae</taxon>
        <taxon>Carex</taxon>
        <taxon>Carex subgen. Euthyceras</taxon>
    </lineage>
</organism>
<keyword evidence="2" id="KW-0418">Kinase</keyword>